<dbReference type="SUPFAM" id="SSF82185">
    <property type="entry name" value="Histone H3 K4-specific methyltransferase SET7/9 N-terminal domain"/>
    <property type="match status" value="1"/>
</dbReference>
<dbReference type="PANTHER" id="PTHR43215">
    <property type="entry name" value="RADIAL SPOKE HEAD 1 HOMOLOG"/>
    <property type="match status" value="1"/>
</dbReference>
<dbReference type="Proteomes" id="UP000785679">
    <property type="component" value="Unassembled WGS sequence"/>
</dbReference>
<dbReference type="EMBL" id="RRYP01004668">
    <property type="protein sequence ID" value="TNV82684.1"/>
    <property type="molecule type" value="Genomic_DNA"/>
</dbReference>
<keyword evidence="3" id="KW-1185">Reference proteome</keyword>
<dbReference type="PANTHER" id="PTHR43215:SF14">
    <property type="entry name" value="RADIAL SPOKE HEAD 1 HOMOLOG"/>
    <property type="match status" value="1"/>
</dbReference>
<dbReference type="OrthoDB" id="270720at2759"/>
<sequence length="466" mass="54133">MNKYTPTLNLERLSKLAEYIKKQGWRWSLQVLNASVDAKRTVECTRFEGLTRPQGMTNFGEGVYYGQMLDGKRDGKGMLYLTDSNNNPLLFECIWEQGKVISGRYISIVNDTIDIYEGTLHEQYFYREGFGKWQRVGADSYEGEFKNNLRNGKGIYYFPSGNVYEGTWVDNRFESYGKLTKKDEYEELFYFKNEKYGICSAFKRTGEYLMSNIFCGGVLIGQLSLKQDQGIDGLSMKNLFYDQIREQILKLTNMRINKRAPILNSNKQSNLFAKFLKDGWRWDISFLTSKASTDRLVEWNHFQGMDCRAEFGALESGMYYGQMLNGKRDGYGIVYTTSKLDYKLIIEAEWREGKPVQGRLTITNPKNTWYSLEGALPSTMSFMAQESLQTRRVIHSLATLRMACKAVMVKRYTRMETYLKDNGTKVKNMELESTHMLLASMRLGSITKERKWESTAYLPFEEPQNF</sequence>
<evidence type="ECO:0000313" key="2">
    <source>
        <dbReference type="EMBL" id="TNV82684.1"/>
    </source>
</evidence>
<gene>
    <name evidence="2" type="ORF">FGO68_gene15545</name>
</gene>
<dbReference type="Pfam" id="PF02493">
    <property type="entry name" value="MORN"/>
    <property type="match status" value="4"/>
</dbReference>
<proteinExistence type="predicted"/>
<dbReference type="Gene3D" id="2.20.110.10">
    <property type="entry name" value="Histone H3 K4-specific methyltransferase SET7/9 N-terminal domain"/>
    <property type="match status" value="1"/>
</dbReference>
<reference evidence="2" key="1">
    <citation type="submission" date="2019-06" db="EMBL/GenBank/DDBJ databases">
        <authorList>
            <person name="Zheng W."/>
        </authorList>
    </citation>
    <scope>NUCLEOTIDE SEQUENCE</scope>
    <source>
        <strain evidence="2">QDHG01</strain>
    </source>
</reference>
<comment type="caution">
    <text evidence="2">The sequence shown here is derived from an EMBL/GenBank/DDBJ whole genome shotgun (WGS) entry which is preliminary data.</text>
</comment>
<name>A0A8J8T563_HALGN</name>
<dbReference type="SMART" id="SM00698">
    <property type="entry name" value="MORN"/>
    <property type="match status" value="4"/>
</dbReference>
<evidence type="ECO:0000256" key="1">
    <source>
        <dbReference type="ARBA" id="ARBA00022737"/>
    </source>
</evidence>
<organism evidence="2 3">
    <name type="scientific">Halteria grandinella</name>
    <dbReference type="NCBI Taxonomy" id="5974"/>
    <lineage>
        <taxon>Eukaryota</taxon>
        <taxon>Sar</taxon>
        <taxon>Alveolata</taxon>
        <taxon>Ciliophora</taxon>
        <taxon>Intramacronucleata</taxon>
        <taxon>Spirotrichea</taxon>
        <taxon>Stichotrichia</taxon>
        <taxon>Sporadotrichida</taxon>
        <taxon>Halteriidae</taxon>
        <taxon>Halteria</taxon>
    </lineage>
</organism>
<dbReference type="InterPro" id="IPR003409">
    <property type="entry name" value="MORN"/>
</dbReference>
<evidence type="ECO:0000313" key="3">
    <source>
        <dbReference type="Proteomes" id="UP000785679"/>
    </source>
</evidence>
<protein>
    <submittedName>
        <fullName evidence="2">Uncharacterized protein</fullName>
    </submittedName>
</protein>
<dbReference type="AlphaFoldDB" id="A0A8J8T563"/>
<accession>A0A8J8T563</accession>
<keyword evidence="1" id="KW-0677">Repeat</keyword>